<dbReference type="GO" id="GO:0016020">
    <property type="term" value="C:membrane"/>
    <property type="evidence" value="ECO:0007669"/>
    <property type="project" value="UniProtKB-SubCell"/>
</dbReference>
<comment type="caution">
    <text evidence="8">The sequence shown here is derived from an EMBL/GenBank/DDBJ whole genome shotgun (WGS) entry which is preliminary data.</text>
</comment>
<evidence type="ECO:0000256" key="1">
    <source>
        <dbReference type="ARBA" id="ARBA00004141"/>
    </source>
</evidence>
<evidence type="ECO:0000313" key="8">
    <source>
        <dbReference type="EMBL" id="KAG2189396.1"/>
    </source>
</evidence>
<feature type="transmembrane region" description="Helical" evidence="7">
    <location>
        <begin position="207"/>
        <end position="227"/>
    </location>
</feature>
<dbReference type="Gene3D" id="1.20.1250.20">
    <property type="entry name" value="MFS general substrate transporter like domains"/>
    <property type="match status" value="1"/>
</dbReference>
<feature type="transmembrane region" description="Helical" evidence="7">
    <location>
        <begin position="148"/>
        <end position="169"/>
    </location>
</feature>
<evidence type="ECO:0000256" key="6">
    <source>
        <dbReference type="RuleBase" id="RU003755"/>
    </source>
</evidence>
<feature type="transmembrane region" description="Helical" evidence="7">
    <location>
        <begin position="339"/>
        <end position="358"/>
    </location>
</feature>
<dbReference type="EMBL" id="JAEPRA010000001">
    <property type="protein sequence ID" value="KAG2189396.1"/>
    <property type="molecule type" value="Genomic_DNA"/>
</dbReference>
<gene>
    <name evidence="8" type="ORF">INT44_004538</name>
</gene>
<dbReference type="PROSITE" id="PS01023">
    <property type="entry name" value="PTR2_2"/>
    <property type="match status" value="1"/>
</dbReference>
<evidence type="ECO:0000256" key="3">
    <source>
        <dbReference type="ARBA" id="ARBA00022692"/>
    </source>
</evidence>
<feature type="transmembrane region" description="Helical" evidence="7">
    <location>
        <begin position="120"/>
        <end position="142"/>
    </location>
</feature>
<dbReference type="AlphaFoldDB" id="A0A8H7UKI9"/>
<organism evidence="8 9">
    <name type="scientific">Umbelopsis vinacea</name>
    <dbReference type="NCBI Taxonomy" id="44442"/>
    <lineage>
        <taxon>Eukaryota</taxon>
        <taxon>Fungi</taxon>
        <taxon>Fungi incertae sedis</taxon>
        <taxon>Mucoromycota</taxon>
        <taxon>Mucoromycotina</taxon>
        <taxon>Umbelopsidomycetes</taxon>
        <taxon>Umbelopsidales</taxon>
        <taxon>Umbelopsidaceae</taxon>
        <taxon>Umbelopsis</taxon>
    </lineage>
</organism>
<dbReference type="InterPro" id="IPR018456">
    <property type="entry name" value="PTR2_symporter_CS"/>
</dbReference>
<reference evidence="8" key="1">
    <citation type="submission" date="2020-12" db="EMBL/GenBank/DDBJ databases">
        <title>Metabolic potential, ecology and presence of endohyphal bacteria is reflected in genomic diversity of Mucoromycotina.</title>
        <authorList>
            <person name="Muszewska A."/>
            <person name="Okrasinska A."/>
            <person name="Steczkiewicz K."/>
            <person name="Drgas O."/>
            <person name="Orlowska M."/>
            <person name="Perlinska-Lenart U."/>
            <person name="Aleksandrzak-Piekarczyk T."/>
            <person name="Szatraj K."/>
            <person name="Zielenkiewicz U."/>
            <person name="Pilsyk S."/>
            <person name="Malc E."/>
            <person name="Mieczkowski P."/>
            <person name="Kruszewska J.S."/>
            <person name="Biernat P."/>
            <person name="Pawlowska J."/>
        </authorList>
    </citation>
    <scope>NUCLEOTIDE SEQUENCE</scope>
    <source>
        <strain evidence="8">WA0000051536</strain>
    </source>
</reference>
<keyword evidence="9" id="KW-1185">Reference proteome</keyword>
<dbReference type="Proteomes" id="UP000612746">
    <property type="component" value="Unassembled WGS sequence"/>
</dbReference>
<accession>A0A8H7UKI9</accession>
<evidence type="ECO:0000256" key="4">
    <source>
        <dbReference type="ARBA" id="ARBA00022989"/>
    </source>
</evidence>
<proteinExistence type="inferred from homology"/>
<evidence type="ECO:0000313" key="9">
    <source>
        <dbReference type="Proteomes" id="UP000612746"/>
    </source>
</evidence>
<dbReference type="SUPFAM" id="SSF103473">
    <property type="entry name" value="MFS general substrate transporter"/>
    <property type="match status" value="1"/>
</dbReference>
<evidence type="ECO:0000256" key="7">
    <source>
        <dbReference type="SAM" id="Phobius"/>
    </source>
</evidence>
<dbReference type="OrthoDB" id="8904098at2759"/>
<comment type="subcellular location">
    <subcellularLocation>
        <location evidence="1 6">Membrane</location>
        <topology evidence="1 6">Multi-pass membrane protein</topology>
    </subcellularLocation>
</comment>
<keyword evidence="4 7" id="KW-1133">Transmembrane helix</keyword>
<feature type="transmembrane region" description="Helical" evidence="7">
    <location>
        <begin position="233"/>
        <end position="252"/>
    </location>
</feature>
<feature type="transmembrane region" description="Helical" evidence="7">
    <location>
        <begin position="452"/>
        <end position="473"/>
    </location>
</feature>
<evidence type="ECO:0000256" key="2">
    <source>
        <dbReference type="ARBA" id="ARBA00005982"/>
    </source>
</evidence>
<protein>
    <submittedName>
        <fullName evidence="8">Uncharacterized protein</fullName>
    </submittedName>
</protein>
<dbReference type="GO" id="GO:0022857">
    <property type="term" value="F:transmembrane transporter activity"/>
    <property type="evidence" value="ECO:0007669"/>
    <property type="project" value="InterPro"/>
</dbReference>
<feature type="transmembrane region" description="Helical" evidence="7">
    <location>
        <begin position="410"/>
        <end position="432"/>
    </location>
</feature>
<evidence type="ECO:0000256" key="5">
    <source>
        <dbReference type="ARBA" id="ARBA00023136"/>
    </source>
</evidence>
<feature type="transmembrane region" description="Helical" evidence="7">
    <location>
        <begin position="485"/>
        <end position="508"/>
    </location>
</feature>
<comment type="similarity">
    <text evidence="2 6">Belongs to the major facilitator superfamily. Proton-dependent oligopeptide transporter (POT/PTR) (TC 2.A.17) family.</text>
</comment>
<dbReference type="InterPro" id="IPR000109">
    <property type="entry name" value="POT_fam"/>
</dbReference>
<dbReference type="GO" id="GO:0006857">
    <property type="term" value="P:oligopeptide transport"/>
    <property type="evidence" value="ECO:0007669"/>
    <property type="project" value="InterPro"/>
</dbReference>
<dbReference type="InterPro" id="IPR036259">
    <property type="entry name" value="MFS_trans_sf"/>
</dbReference>
<name>A0A8H7UKI9_9FUNG</name>
<keyword evidence="3 6" id="KW-0812">Transmembrane</keyword>
<dbReference type="PANTHER" id="PTHR11654">
    <property type="entry name" value="OLIGOPEPTIDE TRANSPORTER-RELATED"/>
    <property type="match status" value="1"/>
</dbReference>
<feature type="transmembrane region" description="Helical" evidence="7">
    <location>
        <begin position="89"/>
        <end position="108"/>
    </location>
</feature>
<keyword evidence="6" id="KW-0813">Transport</keyword>
<dbReference type="Pfam" id="PF00854">
    <property type="entry name" value="PTR2"/>
    <property type="match status" value="1"/>
</dbReference>
<sequence length="582" mass="64991">MADEKKVDPMVNITTEEFDSAEEQHEFDGLRRIAEGVPVGAWFIVLNEFCERFAYYGGSAPFQNYVQFGPDTGDDQAGALDKGQSVATALSNFFTFFCYLTPMLGALIADQYLGRYRTILLFSSIYMLGWLILTCTATPNALAAGAGFPGYVVSLIVIGLGTGGIKGIVAPLCADQYRNTSPYVKTLKSGEKVLVDYDLSIQHLYQWFYWAINAGALIGGIACPIIELNHGYWSAYLLPTCMFAMAITVFVAGNKFYVKPKPTESILVKAFKVFKFARNIANRQENTEARSTNKYRLDFAKRNNGMPNSAALNDEDLANMFWDDTFVDELKQTIMACKIFVPLAIYWVCYNQLSNNLLSQAAQLNRPAGLPNDIMNNFDPIALIIFIPITDGILFPLLRKRKINFFAQQRITLGFFLASSAMVYASVLQSYIYKDPVWQETGVANISVFLQIPAYFLIAFSEIFASITSMEFAYTHAPKSMKSMVSAVSLLPNCFAALIGLAISPAAVDPNLTYVYAGVACGAFIAGILYYICFRHYDQMDEEERLKRMEFHRQAASGQAQMESHVNEKTAHLEAELNYDER</sequence>
<keyword evidence="5 7" id="KW-0472">Membrane</keyword>
<feature type="transmembrane region" description="Helical" evidence="7">
    <location>
        <begin position="514"/>
        <end position="533"/>
    </location>
</feature>
<feature type="transmembrane region" description="Helical" evidence="7">
    <location>
        <begin position="378"/>
        <end position="398"/>
    </location>
</feature>
<dbReference type="PROSITE" id="PS01022">
    <property type="entry name" value="PTR2_1"/>
    <property type="match status" value="1"/>
</dbReference>